<reference evidence="1" key="1">
    <citation type="submission" date="2023-03" db="EMBL/GenBank/DDBJ databases">
        <authorList>
            <person name="Steffen K."/>
            <person name="Cardenas P."/>
        </authorList>
    </citation>
    <scope>NUCLEOTIDE SEQUENCE</scope>
</reference>
<evidence type="ECO:0000313" key="2">
    <source>
        <dbReference type="Proteomes" id="UP001174909"/>
    </source>
</evidence>
<gene>
    <name evidence="1" type="ORF">GBAR_LOCUS24028</name>
</gene>
<name>A0AA35T9H5_GEOBA</name>
<accession>A0AA35T9H5</accession>
<dbReference type="Gene3D" id="2.40.70.10">
    <property type="entry name" value="Acid Proteases"/>
    <property type="match status" value="1"/>
</dbReference>
<dbReference type="InterPro" id="IPR021109">
    <property type="entry name" value="Peptidase_aspartic_dom_sf"/>
</dbReference>
<organism evidence="1 2">
    <name type="scientific">Geodia barretti</name>
    <name type="common">Barrett's horny sponge</name>
    <dbReference type="NCBI Taxonomy" id="519541"/>
    <lineage>
        <taxon>Eukaryota</taxon>
        <taxon>Metazoa</taxon>
        <taxon>Porifera</taxon>
        <taxon>Demospongiae</taxon>
        <taxon>Heteroscleromorpha</taxon>
        <taxon>Tetractinellida</taxon>
        <taxon>Astrophorina</taxon>
        <taxon>Geodiidae</taxon>
        <taxon>Geodia</taxon>
    </lineage>
</organism>
<proteinExistence type="predicted"/>
<dbReference type="Proteomes" id="UP001174909">
    <property type="component" value="Unassembled WGS sequence"/>
</dbReference>
<dbReference type="EMBL" id="CASHTH010003315">
    <property type="protein sequence ID" value="CAI8043291.1"/>
    <property type="molecule type" value="Genomic_DNA"/>
</dbReference>
<evidence type="ECO:0008006" key="3">
    <source>
        <dbReference type="Google" id="ProtNLM"/>
    </source>
</evidence>
<protein>
    <recommendedName>
        <fullName evidence="3">Aspartyl protease</fullName>
    </recommendedName>
</protein>
<evidence type="ECO:0000313" key="1">
    <source>
        <dbReference type="EMBL" id="CAI8043291.1"/>
    </source>
</evidence>
<comment type="caution">
    <text evidence="1">The sequence shown here is derived from an EMBL/GenBank/DDBJ whole genome shotgun (WGS) entry which is preliminary data.</text>
</comment>
<dbReference type="Pfam" id="PF13975">
    <property type="entry name" value="gag-asp_proteas"/>
    <property type="match status" value="1"/>
</dbReference>
<keyword evidence="2" id="KW-1185">Reference proteome</keyword>
<sequence>MGTVKVTIGVGDPQGRRFEELEVVVDTSSTYTALPGAMLRRLGVPIQRSLPSETADGRIVPVDVGQTNIRLEELEFQTPVIFAEEHEPSLLGVVSLEQAALAVDPLAGRLIPTNLLRL</sequence>
<dbReference type="AlphaFoldDB" id="A0AA35T9H5"/>